<gene>
    <name evidence="1" type="ORF">J2Z19_001003</name>
</gene>
<evidence type="ECO:0000313" key="2">
    <source>
        <dbReference type="Proteomes" id="UP000823773"/>
    </source>
</evidence>
<name>A0ACC5SQZ1_ENSAD</name>
<keyword evidence="2" id="KW-1185">Reference proteome</keyword>
<sequence length="227" mass="23247">MNSYVNMGVGAFLGTVFVLMSVSIASEGIFHSEAPEKEGFAIVAEEGTADAGAGAQEEAEVDIKPLLLKADVAAGETVFKKCASCHTVDKGGANKVGPNLWGLVNRPIASHEGFSYSAGMKTFSEGGKVVWDYDHLSFFIEAPKKHVPGTAMGFAGVKKPDERANLIAYLREHADAPAALPDAAASAEAAPAAATEGAAEKPAEAPAAEAKPAEGQAAPEGQPAPAQ</sequence>
<proteinExistence type="predicted"/>
<dbReference type="Proteomes" id="UP000823773">
    <property type="component" value="Unassembled WGS sequence"/>
</dbReference>
<reference evidence="1" key="1">
    <citation type="submission" date="2021-03" db="EMBL/GenBank/DDBJ databases">
        <title>Genomic Encyclopedia of Type Strains, Phase IV (KMG-IV): sequencing the most valuable type-strain genomes for metagenomic binning, comparative biology and taxonomic classification.</title>
        <authorList>
            <person name="Goeker M."/>
        </authorList>
    </citation>
    <scope>NUCLEOTIDE SEQUENCE</scope>
    <source>
        <strain evidence="1">DSM 18131</strain>
    </source>
</reference>
<dbReference type="EMBL" id="JAGGJR010000001">
    <property type="protein sequence ID" value="MBP1871306.1"/>
    <property type="molecule type" value="Genomic_DNA"/>
</dbReference>
<protein>
    <submittedName>
        <fullName evidence="1">Cytochrome c</fullName>
    </submittedName>
</protein>
<accession>A0ACC5SQZ1</accession>
<comment type="caution">
    <text evidence="1">The sequence shown here is derived from an EMBL/GenBank/DDBJ whole genome shotgun (WGS) entry which is preliminary data.</text>
</comment>
<evidence type="ECO:0000313" key="1">
    <source>
        <dbReference type="EMBL" id="MBP1871306.1"/>
    </source>
</evidence>
<organism evidence="1 2">
    <name type="scientific">Ensifer adhaerens</name>
    <name type="common">Sinorhizobium morelense</name>
    <dbReference type="NCBI Taxonomy" id="106592"/>
    <lineage>
        <taxon>Bacteria</taxon>
        <taxon>Pseudomonadati</taxon>
        <taxon>Pseudomonadota</taxon>
        <taxon>Alphaproteobacteria</taxon>
        <taxon>Hyphomicrobiales</taxon>
        <taxon>Rhizobiaceae</taxon>
        <taxon>Sinorhizobium/Ensifer group</taxon>
        <taxon>Ensifer</taxon>
    </lineage>
</organism>